<evidence type="ECO:0000313" key="1">
    <source>
        <dbReference type="Proteomes" id="UP000095286"/>
    </source>
</evidence>
<accession>A0AC35U655</accession>
<reference evidence="2" key="1">
    <citation type="submission" date="2016-11" db="UniProtKB">
        <authorList>
            <consortium name="WormBaseParasite"/>
        </authorList>
    </citation>
    <scope>IDENTIFICATION</scope>
    <source>
        <strain evidence="2">KR3021</strain>
    </source>
</reference>
<dbReference type="Proteomes" id="UP000095286">
    <property type="component" value="Unplaced"/>
</dbReference>
<dbReference type="WBParaSite" id="RSKR_0000801266.1">
    <property type="protein sequence ID" value="RSKR_0000801266.1"/>
    <property type="gene ID" value="RSKR_0000801266"/>
</dbReference>
<sequence length="345" mass="39781">MQNIGVAFKTPFPSTSFNNHHSINPYSCASILNDAKFYDLINILDKPKRLPRNNNLLPSVKITANVVKERKRPKSFCDISRPPSNVFKSIENGQENIQNATIGYKAKSNYITTMHNNPDVKFRKNDSISSGKLFQKRFSRRESVNRQLNSYTQPQRMSSTLDKYYRNKCPNKEYDIPMTRDSVLKDFEIRIRNVMEAQTAENTINHDGQSIKKKRSSCSDRSTLLRIIGWPSPKSVVPIKSVIDFYEGEKRDSILPAIETSSPNTILKKYNKVDYYSPNTGKKSEPEHIYETINETIYFDNAVIEIPDLPLRPFIRPFVIFPPDLTFKPKSLHSLTYQSSHGKFI</sequence>
<evidence type="ECO:0000313" key="2">
    <source>
        <dbReference type="WBParaSite" id="RSKR_0000801266.1"/>
    </source>
</evidence>
<name>A0AC35U655_9BILA</name>
<protein>
    <submittedName>
        <fullName evidence="2">Spermatogenesis associated 6-like protein</fullName>
    </submittedName>
</protein>
<organism evidence="1 2">
    <name type="scientific">Rhabditophanes sp. KR3021</name>
    <dbReference type="NCBI Taxonomy" id="114890"/>
    <lineage>
        <taxon>Eukaryota</taxon>
        <taxon>Metazoa</taxon>
        <taxon>Ecdysozoa</taxon>
        <taxon>Nematoda</taxon>
        <taxon>Chromadorea</taxon>
        <taxon>Rhabditida</taxon>
        <taxon>Tylenchina</taxon>
        <taxon>Panagrolaimomorpha</taxon>
        <taxon>Strongyloidoidea</taxon>
        <taxon>Alloionematidae</taxon>
        <taxon>Rhabditophanes</taxon>
    </lineage>
</organism>
<proteinExistence type="predicted"/>